<dbReference type="PANTHER" id="PTHR30532:SF24">
    <property type="entry name" value="FERRIC ENTEROBACTIN-BINDING PERIPLASMIC PROTEIN FEPB"/>
    <property type="match status" value="1"/>
</dbReference>
<evidence type="ECO:0000256" key="3">
    <source>
        <dbReference type="ARBA" id="ARBA00022448"/>
    </source>
</evidence>
<dbReference type="Gene3D" id="3.40.50.1980">
    <property type="entry name" value="Nitrogenase molybdenum iron protein domain"/>
    <property type="match status" value="2"/>
</dbReference>
<evidence type="ECO:0000256" key="2">
    <source>
        <dbReference type="ARBA" id="ARBA00008814"/>
    </source>
</evidence>
<dbReference type="Proteomes" id="UP001499884">
    <property type="component" value="Unassembled WGS sequence"/>
</dbReference>
<dbReference type="PANTHER" id="PTHR30532">
    <property type="entry name" value="IRON III DICITRATE-BINDING PERIPLASMIC PROTEIN"/>
    <property type="match status" value="1"/>
</dbReference>
<sequence length="239" mass="24635">MTWGYSSAQGGAAQGAVDGCGKRRGVRVEDDALTVDKKPARILALGRGDAEPAQDLGAQPVGASDWLASGGDGVGPWAKGPYKKKPGIIGTLEPSRGKIAALRPDLILDTASSGDAKPYRTLSRIAPTVDVPKGQDAYKTSWQEQIRMIAAALGKKGAGSRLIAGVDKKFVAAAKARPESEGETISVGAPSGDGYGACVKGDSRISFAERPGFTNNPNVGAKAGSSTFLINVSRSRARI</sequence>
<name>A0ABP7FWS3_9ACTN</name>
<accession>A0ABP7FWS3</accession>
<dbReference type="InterPro" id="IPR002491">
    <property type="entry name" value="ABC_transptr_periplasmic_BD"/>
</dbReference>
<comment type="similarity">
    <text evidence="2">Belongs to the bacterial solute-binding protein 8 family.</text>
</comment>
<keyword evidence="4" id="KW-0732">Signal</keyword>
<evidence type="ECO:0000256" key="4">
    <source>
        <dbReference type="ARBA" id="ARBA00022729"/>
    </source>
</evidence>
<evidence type="ECO:0000313" key="8">
    <source>
        <dbReference type="Proteomes" id="UP001499884"/>
    </source>
</evidence>
<feature type="region of interest" description="Disordered" evidence="5">
    <location>
        <begin position="1"/>
        <end position="23"/>
    </location>
</feature>
<comment type="caution">
    <text evidence="7">The sequence shown here is derived from an EMBL/GenBank/DDBJ whole genome shotgun (WGS) entry which is preliminary data.</text>
</comment>
<keyword evidence="3" id="KW-0813">Transport</keyword>
<feature type="compositionally biased region" description="Low complexity" evidence="5">
    <location>
        <begin position="1"/>
        <end position="16"/>
    </location>
</feature>
<evidence type="ECO:0000313" key="7">
    <source>
        <dbReference type="EMBL" id="GAA3748072.1"/>
    </source>
</evidence>
<evidence type="ECO:0000256" key="1">
    <source>
        <dbReference type="ARBA" id="ARBA00004196"/>
    </source>
</evidence>
<dbReference type="Pfam" id="PF01497">
    <property type="entry name" value="Peripla_BP_2"/>
    <property type="match status" value="1"/>
</dbReference>
<reference evidence="8" key="1">
    <citation type="journal article" date="2019" name="Int. J. Syst. Evol. Microbiol.">
        <title>The Global Catalogue of Microorganisms (GCM) 10K type strain sequencing project: providing services to taxonomists for standard genome sequencing and annotation.</title>
        <authorList>
            <consortium name="The Broad Institute Genomics Platform"/>
            <consortium name="The Broad Institute Genome Sequencing Center for Infectious Disease"/>
            <person name="Wu L."/>
            <person name="Ma J."/>
        </authorList>
    </citation>
    <scope>NUCLEOTIDE SEQUENCE [LARGE SCALE GENOMIC DNA]</scope>
    <source>
        <strain evidence="8">JCM 30846</strain>
    </source>
</reference>
<protein>
    <recommendedName>
        <fullName evidence="6">Fe/B12 periplasmic-binding domain-containing protein</fullName>
    </recommendedName>
</protein>
<dbReference type="RefSeq" id="WP_345651859.1">
    <property type="nucleotide sequence ID" value="NZ_BAABEP010000046.1"/>
</dbReference>
<organism evidence="7 8">
    <name type="scientific">Streptomyces tremellae</name>
    <dbReference type="NCBI Taxonomy" id="1124239"/>
    <lineage>
        <taxon>Bacteria</taxon>
        <taxon>Bacillati</taxon>
        <taxon>Actinomycetota</taxon>
        <taxon>Actinomycetes</taxon>
        <taxon>Kitasatosporales</taxon>
        <taxon>Streptomycetaceae</taxon>
        <taxon>Streptomyces</taxon>
    </lineage>
</organism>
<proteinExistence type="inferred from homology"/>
<dbReference type="SUPFAM" id="SSF53807">
    <property type="entry name" value="Helical backbone' metal receptor"/>
    <property type="match status" value="1"/>
</dbReference>
<comment type="subcellular location">
    <subcellularLocation>
        <location evidence="1">Cell envelope</location>
    </subcellularLocation>
</comment>
<evidence type="ECO:0000259" key="6">
    <source>
        <dbReference type="PROSITE" id="PS50983"/>
    </source>
</evidence>
<feature type="domain" description="Fe/B12 periplasmic-binding" evidence="6">
    <location>
        <begin position="41"/>
        <end position="239"/>
    </location>
</feature>
<dbReference type="EMBL" id="BAABEP010000046">
    <property type="protein sequence ID" value="GAA3748072.1"/>
    <property type="molecule type" value="Genomic_DNA"/>
</dbReference>
<evidence type="ECO:0000256" key="5">
    <source>
        <dbReference type="SAM" id="MobiDB-lite"/>
    </source>
</evidence>
<dbReference type="PROSITE" id="PS50983">
    <property type="entry name" value="FE_B12_PBP"/>
    <property type="match status" value="1"/>
</dbReference>
<dbReference type="InterPro" id="IPR051313">
    <property type="entry name" value="Bact_iron-sidero_bind"/>
</dbReference>
<gene>
    <name evidence="7" type="ORF">GCM10023082_50450</name>
</gene>
<keyword evidence="8" id="KW-1185">Reference proteome</keyword>